<accession>A0A914AAP2</accession>
<dbReference type="OMA" id="HTEYRNI"/>
<feature type="compositionally biased region" description="Polar residues" evidence="1">
    <location>
        <begin position="91"/>
        <end position="106"/>
    </location>
</feature>
<reference evidence="2" key="1">
    <citation type="submission" date="2022-11" db="UniProtKB">
        <authorList>
            <consortium name="EnsemblMetazoa"/>
        </authorList>
    </citation>
    <scope>IDENTIFICATION</scope>
</reference>
<evidence type="ECO:0000313" key="3">
    <source>
        <dbReference type="Proteomes" id="UP000887568"/>
    </source>
</evidence>
<dbReference type="EnsemblMetazoa" id="XM_038205004.1">
    <property type="protein sequence ID" value="XP_038060932.1"/>
    <property type="gene ID" value="LOC119731759"/>
</dbReference>
<dbReference type="GeneID" id="119731759"/>
<feature type="compositionally biased region" description="Polar residues" evidence="1">
    <location>
        <begin position="137"/>
        <end position="149"/>
    </location>
</feature>
<dbReference type="Proteomes" id="UP000887568">
    <property type="component" value="Unplaced"/>
</dbReference>
<protein>
    <submittedName>
        <fullName evidence="2">Uncharacterized protein</fullName>
    </submittedName>
</protein>
<dbReference type="RefSeq" id="XP_038060932.1">
    <property type="nucleotide sequence ID" value="XM_038205004.1"/>
</dbReference>
<evidence type="ECO:0000313" key="2">
    <source>
        <dbReference type="EnsemblMetazoa" id="XP_038060932.1"/>
    </source>
</evidence>
<feature type="region of interest" description="Disordered" evidence="1">
    <location>
        <begin position="431"/>
        <end position="471"/>
    </location>
</feature>
<evidence type="ECO:0000256" key="1">
    <source>
        <dbReference type="SAM" id="MobiDB-lite"/>
    </source>
</evidence>
<feature type="region of interest" description="Disordered" evidence="1">
    <location>
        <begin position="289"/>
        <end position="322"/>
    </location>
</feature>
<dbReference type="AlphaFoldDB" id="A0A914AAP2"/>
<sequence length="482" mass="53258">MFSGRDAGAPDEWDTQQVLDWMQGNDSSREEIKTRVMSVVRANELDGHTLRQLAAEKDEIQALFPALKDRLAFKFMLRKLFKQEENPGFQYPTSIENQSTSPSGQAPQDVHPTSLHRAHPDSATSLWPNVHPAPATALNNSPGTLNAQPGYQLPAATDENYQPAGKKTRLFRNSYALPFSDPALVQKVQNFQPMMSAIPSGMQRSTAPANEQTNTNMLAYCLNPTVAGPPQAQRQVGQTRTLTHVVASAIPTSQPGNLATLLQTAKELSPAPEITSVVSLALNGDDPAPHLPPVYYPNVDQASRETSPPSTSPDPDPSIESPCMKTINYPAPLPKFSRDIEEMLRLHTNMVTTREMVTLLRRRLNYACARFYFGITNGQKLTQKDYGNIGRTVLEKYPQLAIDGESPPWLTFNKSLSQSIRNLRRLRNLKKTNYDSPQTSPEDSPGAVEGPVPVRLISLGQGEDSYDDDSVAKAIKEEVDER</sequence>
<keyword evidence="3" id="KW-1185">Reference proteome</keyword>
<feature type="region of interest" description="Disordered" evidence="1">
    <location>
        <begin position="88"/>
        <end position="154"/>
    </location>
</feature>
<dbReference type="OrthoDB" id="10065371at2759"/>
<proteinExistence type="predicted"/>
<organism evidence="2 3">
    <name type="scientific">Patiria miniata</name>
    <name type="common">Bat star</name>
    <name type="synonym">Asterina miniata</name>
    <dbReference type="NCBI Taxonomy" id="46514"/>
    <lineage>
        <taxon>Eukaryota</taxon>
        <taxon>Metazoa</taxon>
        <taxon>Echinodermata</taxon>
        <taxon>Eleutherozoa</taxon>
        <taxon>Asterozoa</taxon>
        <taxon>Asteroidea</taxon>
        <taxon>Valvatacea</taxon>
        <taxon>Valvatida</taxon>
        <taxon>Asterinidae</taxon>
        <taxon>Patiria</taxon>
    </lineage>
</organism>
<name>A0A914AAP2_PATMI</name>